<dbReference type="GO" id="GO:0042256">
    <property type="term" value="P:cytosolic ribosome assembly"/>
    <property type="evidence" value="ECO:0007669"/>
    <property type="project" value="UniProtKB-UniRule"/>
</dbReference>
<comment type="subunit">
    <text evidence="2">Interacts with ribosomal protein uL14 (rplN).</text>
</comment>
<dbReference type="NCBIfam" id="TIGR00090">
    <property type="entry name" value="rsfS_iojap_ybeB"/>
    <property type="match status" value="1"/>
</dbReference>
<dbReference type="EMBL" id="CP007128">
    <property type="protein sequence ID" value="AHG90486.1"/>
    <property type="molecule type" value="Genomic_DNA"/>
</dbReference>
<dbReference type="KEGG" id="gba:J421_2949"/>
<evidence type="ECO:0000256" key="2">
    <source>
        <dbReference type="HAMAP-Rule" id="MF_01477"/>
    </source>
</evidence>
<keyword evidence="2" id="KW-0963">Cytoplasm</keyword>
<keyword evidence="2" id="KW-0678">Repressor</keyword>
<dbReference type="Gene3D" id="3.30.460.10">
    <property type="entry name" value="Beta Polymerase, domain 2"/>
    <property type="match status" value="1"/>
</dbReference>
<dbReference type="HOGENOM" id="CLU_092688_2_2_0"/>
<comment type="function">
    <text evidence="2">Functions as a ribosomal silencing factor. Interacts with ribosomal protein uL14 (rplN), blocking formation of intersubunit bridge B8. Prevents association of the 30S and 50S ribosomal subunits and the formation of functional ribosomes, thus repressing translation.</text>
</comment>
<dbReference type="GO" id="GO:0090071">
    <property type="term" value="P:negative regulation of ribosome biogenesis"/>
    <property type="evidence" value="ECO:0007669"/>
    <property type="project" value="UniProtKB-UniRule"/>
</dbReference>
<dbReference type="HAMAP" id="MF_01477">
    <property type="entry name" value="Iojap_RsfS"/>
    <property type="match status" value="1"/>
</dbReference>
<accession>W0RI79</accession>
<keyword evidence="2" id="KW-0810">Translation regulation</keyword>
<dbReference type="RefSeq" id="WP_025411956.1">
    <property type="nucleotide sequence ID" value="NZ_CP007128.1"/>
</dbReference>
<dbReference type="PATRIC" id="fig|861299.3.peg.3001"/>
<organism evidence="3 4">
    <name type="scientific">Gemmatirosa kalamazoonensis</name>
    <dbReference type="NCBI Taxonomy" id="861299"/>
    <lineage>
        <taxon>Bacteria</taxon>
        <taxon>Pseudomonadati</taxon>
        <taxon>Gemmatimonadota</taxon>
        <taxon>Gemmatimonadia</taxon>
        <taxon>Gemmatimonadales</taxon>
        <taxon>Gemmatimonadaceae</taxon>
        <taxon>Gemmatirosa</taxon>
    </lineage>
</organism>
<dbReference type="GO" id="GO:0017148">
    <property type="term" value="P:negative regulation of translation"/>
    <property type="evidence" value="ECO:0007669"/>
    <property type="project" value="UniProtKB-UniRule"/>
</dbReference>
<dbReference type="InterPro" id="IPR004394">
    <property type="entry name" value="Iojap/RsfS/C7orf30"/>
</dbReference>
<keyword evidence="4" id="KW-1185">Reference proteome</keyword>
<dbReference type="Pfam" id="PF02410">
    <property type="entry name" value="RsfS"/>
    <property type="match status" value="1"/>
</dbReference>
<gene>
    <name evidence="2" type="primary">rsfS</name>
    <name evidence="3" type="ORF">J421_2949</name>
</gene>
<comment type="subcellular location">
    <subcellularLocation>
        <location evidence="2">Cytoplasm</location>
    </subcellularLocation>
</comment>
<sequence length="128" mass="14050">MAKTSQLSSAEAAQRAAQAALDLKANDVVILNLKGVTDMADFFVIASGTSDTHVRAIAQNVMEDLDKLGVPVHHEEGVTQGRWALLDYVDFVVHVFHPTLRHFYQLERLWSDAEVVKVQPQDAPAGAQ</sequence>
<dbReference type="Proteomes" id="UP000019151">
    <property type="component" value="Chromosome"/>
</dbReference>
<dbReference type="OrthoDB" id="9793681at2"/>
<comment type="similarity">
    <text evidence="1 2">Belongs to the Iojap/RsfS family.</text>
</comment>
<reference evidence="3 4" key="1">
    <citation type="journal article" date="2014" name="Genome Announc.">
        <title>Genome Sequence and Methylome of Soil Bacterium Gemmatirosa kalamazoonensis KBS708T, a Member of the Rarely Cultivated Gemmatimonadetes Phylum.</title>
        <authorList>
            <person name="Debruyn J.M."/>
            <person name="Radosevich M."/>
            <person name="Wommack K.E."/>
            <person name="Polson S.W."/>
            <person name="Hauser L.J."/>
            <person name="Fawaz M.N."/>
            <person name="Korlach J."/>
            <person name="Tsai Y.C."/>
        </authorList>
    </citation>
    <scope>NUCLEOTIDE SEQUENCE [LARGE SCALE GENOMIC DNA]</scope>
    <source>
        <strain evidence="3 4">KBS708</strain>
    </source>
</reference>
<dbReference type="PANTHER" id="PTHR21043">
    <property type="entry name" value="IOJAP SUPERFAMILY ORTHOLOG"/>
    <property type="match status" value="1"/>
</dbReference>
<name>W0RI79_9BACT</name>
<evidence type="ECO:0000313" key="4">
    <source>
        <dbReference type="Proteomes" id="UP000019151"/>
    </source>
</evidence>
<evidence type="ECO:0000313" key="3">
    <source>
        <dbReference type="EMBL" id="AHG90486.1"/>
    </source>
</evidence>
<proteinExistence type="inferred from homology"/>
<evidence type="ECO:0000256" key="1">
    <source>
        <dbReference type="ARBA" id="ARBA00010574"/>
    </source>
</evidence>
<dbReference type="SUPFAM" id="SSF81301">
    <property type="entry name" value="Nucleotidyltransferase"/>
    <property type="match status" value="1"/>
</dbReference>
<protein>
    <recommendedName>
        <fullName evidence="2">Ribosomal silencing factor RsfS</fullName>
    </recommendedName>
</protein>
<dbReference type="AlphaFoldDB" id="W0RI79"/>
<dbReference type="InParanoid" id="W0RI79"/>
<dbReference type="STRING" id="861299.J421_2949"/>
<dbReference type="eggNOG" id="COG0799">
    <property type="taxonomic scope" value="Bacteria"/>
</dbReference>
<dbReference type="GO" id="GO:0005737">
    <property type="term" value="C:cytoplasm"/>
    <property type="evidence" value="ECO:0007669"/>
    <property type="project" value="UniProtKB-SubCell"/>
</dbReference>
<dbReference type="PANTHER" id="PTHR21043:SF0">
    <property type="entry name" value="MITOCHONDRIAL ASSEMBLY OF RIBOSOMAL LARGE SUBUNIT PROTEIN 1"/>
    <property type="match status" value="1"/>
</dbReference>
<dbReference type="GO" id="GO:0043023">
    <property type="term" value="F:ribosomal large subunit binding"/>
    <property type="evidence" value="ECO:0007669"/>
    <property type="project" value="TreeGrafter"/>
</dbReference>
<dbReference type="FunCoup" id="W0RI79">
    <property type="interactions" value="381"/>
</dbReference>
<dbReference type="InterPro" id="IPR043519">
    <property type="entry name" value="NT_sf"/>
</dbReference>